<evidence type="ECO:0000256" key="1">
    <source>
        <dbReference type="SAM" id="MobiDB-lite"/>
    </source>
</evidence>
<sequence length="446" mass="49489">MGSKNMRGSSTSSSGSKGPRDKKEASRQITTPEVKEIVSQGPMVDNRLKFKSYQTGTLITMNFEPLDKPYNPVKGKASKLDPKSPPFVPKNTKKSGQKGNNQYNKGGFSAVPASARKTEKPVMTLTGTEKPTPTGRTVVTRADYRNKDVVIESSSVTRNIVRLVEEQFANGFRRYAPSGDFSPGKYNFLEHLDNMAIREKENFWGSNYVEIVVDIGELNVGAVGGVSVGAMNASATGASPSVDTKTDVFTNVEGNEGAIEEGKEHDKKKPTTIFDMMAKLGPEFVERTKTVFVTLAFPENGFKLPITGSYIPQMGGNRHRSQGPLKGAIDFDSSPSLAHVKALVAYLQGFKSLKRLDITLQTPTNQPKPIEVPQLDHCLPFYDLVFTDWKLWWKAVYMTKPHEVDGWPIGHLDNEWAKICMQREKDIMAVERATFVHKSKFFPVRS</sequence>
<keyword evidence="3" id="KW-1185">Reference proteome</keyword>
<feature type="region of interest" description="Disordered" evidence="1">
    <location>
        <begin position="68"/>
        <end position="112"/>
    </location>
</feature>
<comment type="caution">
    <text evidence="2">The sequence shown here is derived from an EMBL/GenBank/DDBJ whole genome shotgun (WGS) entry which is preliminary data.</text>
</comment>
<feature type="compositionally biased region" description="Low complexity" evidence="1">
    <location>
        <begin position="1"/>
        <end position="17"/>
    </location>
</feature>
<name>A0A370TZG6_9HELO</name>
<evidence type="ECO:0000313" key="2">
    <source>
        <dbReference type="EMBL" id="RDL40922.1"/>
    </source>
</evidence>
<evidence type="ECO:0000313" key="3">
    <source>
        <dbReference type="Proteomes" id="UP000254866"/>
    </source>
</evidence>
<accession>A0A370TZG6</accession>
<dbReference type="Proteomes" id="UP000254866">
    <property type="component" value="Unassembled WGS sequence"/>
</dbReference>
<dbReference type="OrthoDB" id="3565130at2759"/>
<reference evidence="2 3" key="1">
    <citation type="journal article" date="2018" name="IMA Fungus">
        <title>IMA Genome-F 9: Draft genome sequence of Annulohypoxylon stygium, Aspergillus mulundensis, Berkeleyomyces basicola (syn. Thielaviopsis basicola), Ceratocystis smalleyi, two Cercospora beticola strains, Coleophoma cylindrospora, Fusarium fracticaudum, Phialophora cf. hyalina, and Morchella septimelata.</title>
        <authorList>
            <person name="Wingfield B.D."/>
            <person name="Bills G.F."/>
            <person name="Dong Y."/>
            <person name="Huang W."/>
            <person name="Nel W.J."/>
            <person name="Swalarsk-Parry B.S."/>
            <person name="Vaghefi N."/>
            <person name="Wilken P.M."/>
            <person name="An Z."/>
            <person name="de Beer Z.W."/>
            <person name="De Vos L."/>
            <person name="Chen L."/>
            <person name="Duong T.A."/>
            <person name="Gao Y."/>
            <person name="Hammerbacher A."/>
            <person name="Kikkert J.R."/>
            <person name="Li Y."/>
            <person name="Li H."/>
            <person name="Li K."/>
            <person name="Li Q."/>
            <person name="Liu X."/>
            <person name="Ma X."/>
            <person name="Naidoo K."/>
            <person name="Pethybridge S.J."/>
            <person name="Sun J."/>
            <person name="Steenkamp E.T."/>
            <person name="van der Nest M.A."/>
            <person name="van Wyk S."/>
            <person name="Wingfield M.J."/>
            <person name="Xiong C."/>
            <person name="Yue Q."/>
            <person name="Zhang X."/>
        </authorList>
    </citation>
    <scope>NUCLEOTIDE SEQUENCE [LARGE SCALE GENOMIC DNA]</scope>
    <source>
        <strain evidence="2 3">BP 5553</strain>
    </source>
</reference>
<dbReference type="AlphaFoldDB" id="A0A370TZG6"/>
<dbReference type="RefSeq" id="XP_031873578.1">
    <property type="nucleotide sequence ID" value="XM_032009524.1"/>
</dbReference>
<feature type="region of interest" description="Disordered" evidence="1">
    <location>
        <begin position="1"/>
        <end position="41"/>
    </location>
</feature>
<dbReference type="GeneID" id="43593750"/>
<gene>
    <name evidence="2" type="ORF">BP5553_00901</name>
</gene>
<feature type="compositionally biased region" description="Low complexity" evidence="1">
    <location>
        <begin position="97"/>
        <end position="107"/>
    </location>
</feature>
<dbReference type="EMBL" id="NPIC01000001">
    <property type="protein sequence ID" value="RDL40922.1"/>
    <property type="molecule type" value="Genomic_DNA"/>
</dbReference>
<protein>
    <submittedName>
        <fullName evidence="2">Uncharacterized protein</fullName>
    </submittedName>
</protein>
<organism evidence="2 3">
    <name type="scientific">Venustampulla echinocandica</name>
    <dbReference type="NCBI Taxonomy" id="2656787"/>
    <lineage>
        <taxon>Eukaryota</taxon>
        <taxon>Fungi</taxon>
        <taxon>Dikarya</taxon>
        <taxon>Ascomycota</taxon>
        <taxon>Pezizomycotina</taxon>
        <taxon>Leotiomycetes</taxon>
        <taxon>Helotiales</taxon>
        <taxon>Pleuroascaceae</taxon>
        <taxon>Venustampulla</taxon>
    </lineage>
</organism>
<proteinExistence type="predicted"/>